<name>A0A8J6TH13_9CHLR</name>
<dbReference type="AlphaFoldDB" id="A0A8J6TH13"/>
<proteinExistence type="predicted"/>
<evidence type="ECO:0000313" key="1">
    <source>
        <dbReference type="EMBL" id="MBC8336508.1"/>
    </source>
</evidence>
<organism evidence="1 2">
    <name type="scientific">Candidatus Desulfolinea nitratireducens</name>
    <dbReference type="NCBI Taxonomy" id="2841698"/>
    <lineage>
        <taxon>Bacteria</taxon>
        <taxon>Bacillati</taxon>
        <taxon>Chloroflexota</taxon>
        <taxon>Anaerolineae</taxon>
        <taxon>Anaerolineales</taxon>
        <taxon>Anaerolineales incertae sedis</taxon>
        <taxon>Candidatus Desulfolinea</taxon>
    </lineage>
</organism>
<reference evidence="1 2" key="1">
    <citation type="submission" date="2020-08" db="EMBL/GenBank/DDBJ databases">
        <title>Bridging the membrane lipid divide: bacteria of the FCB group superphylum have the potential to synthesize archaeal ether lipids.</title>
        <authorList>
            <person name="Villanueva L."/>
            <person name="Von Meijenfeldt F.A.B."/>
            <person name="Westbye A.B."/>
            <person name="Yadav S."/>
            <person name="Hopmans E.C."/>
            <person name="Dutilh B.E."/>
            <person name="Sinninghe Damste J.S."/>
        </authorList>
    </citation>
    <scope>NUCLEOTIDE SEQUENCE [LARGE SCALE GENOMIC DNA]</scope>
    <source>
        <strain evidence="1">NIOZ-UU36</strain>
    </source>
</reference>
<accession>A0A8J6TH13</accession>
<comment type="caution">
    <text evidence="1">The sequence shown here is derived from an EMBL/GenBank/DDBJ whole genome shotgun (WGS) entry which is preliminary data.</text>
</comment>
<protein>
    <submittedName>
        <fullName evidence="1">Quinate 5-dehydrogenase</fullName>
    </submittedName>
</protein>
<sequence length="298" mass="33204">MKYALSISLGSSSRDKKVEVKFKDETVVIERIGLDGDVARAKEMYEELDGKVDAFGMGGLDLYLRLEGKEYPLRAALKLIENVKQTPVVDGRGLKHTLERRIFELAAPALGGMPKFHQAFIPLAIDRIGLATAISEITEQVIFGDLMVALGLPLPVYGLKNFKRVAKIMLPFVSYFPMSLLFYGSDGAEQEPKYEKYWEACDLIAGDFLFMRKYMPQNISGKTIITNTTTDENVALCKERGVQKVITSTPRYDGRSFGTNMMEAALTAYAGLGRQLTDAELNALIDELDIRPQVQILN</sequence>
<gene>
    <name evidence="1" type="ORF">H8E29_14695</name>
</gene>
<dbReference type="EMBL" id="JACNJN010000169">
    <property type="protein sequence ID" value="MBC8336508.1"/>
    <property type="molecule type" value="Genomic_DNA"/>
</dbReference>
<dbReference type="Proteomes" id="UP000614469">
    <property type="component" value="Unassembled WGS sequence"/>
</dbReference>
<evidence type="ECO:0000313" key="2">
    <source>
        <dbReference type="Proteomes" id="UP000614469"/>
    </source>
</evidence>